<sequence length="267" mass="29728">MQGKLERTMWQRTAALHIASLLLSLTFITGWVVTKISLVDMFSGERLRAAGRIFSNLLQPEFAILPQALSAIVETVYLAFMATVLALPASFVLAFLSARNLMRGNVWTRATYTFLRALTNFTRSIEPLVWAVIFTVWVKVGPFPGMLALMVHTISSLAKQYSEQIEDIDPGPMEAIASTGARPLQIVWFGVVPQVFIPFLSFTIYRWDINVRMATVIGLVGGGGIGTMLNQYQMLAQWREVGLIVLVIALVVWAMDYISARIREALA</sequence>
<organism evidence="9">
    <name type="scientific">uncultured Bacteroidota bacterium</name>
    <dbReference type="NCBI Taxonomy" id="152509"/>
    <lineage>
        <taxon>Bacteria</taxon>
        <taxon>Pseudomonadati</taxon>
        <taxon>Bacteroidota</taxon>
        <taxon>environmental samples</taxon>
    </lineage>
</organism>
<keyword evidence="6 7" id="KW-0472">Membrane</keyword>
<feature type="transmembrane region" description="Helical" evidence="7">
    <location>
        <begin position="12"/>
        <end position="33"/>
    </location>
</feature>
<dbReference type="PANTHER" id="PTHR30043">
    <property type="entry name" value="PHOSPHONATES TRANSPORT SYSTEM PERMEASE PROTEIN"/>
    <property type="match status" value="1"/>
</dbReference>
<evidence type="ECO:0000256" key="7">
    <source>
        <dbReference type="RuleBase" id="RU363032"/>
    </source>
</evidence>
<evidence type="ECO:0000256" key="2">
    <source>
        <dbReference type="ARBA" id="ARBA00022448"/>
    </source>
</evidence>
<feature type="transmembrane region" description="Helical" evidence="7">
    <location>
        <begin position="186"/>
        <end position="205"/>
    </location>
</feature>
<dbReference type="NCBIfam" id="TIGR01097">
    <property type="entry name" value="PhnE"/>
    <property type="match status" value="1"/>
</dbReference>
<evidence type="ECO:0000256" key="5">
    <source>
        <dbReference type="ARBA" id="ARBA00022989"/>
    </source>
</evidence>
<proteinExistence type="inferred from homology"/>
<feature type="domain" description="ABC transmembrane type-1" evidence="8">
    <location>
        <begin position="72"/>
        <end position="259"/>
    </location>
</feature>
<dbReference type="InterPro" id="IPR000515">
    <property type="entry name" value="MetI-like"/>
</dbReference>
<dbReference type="GO" id="GO:0005886">
    <property type="term" value="C:plasma membrane"/>
    <property type="evidence" value="ECO:0007669"/>
    <property type="project" value="UniProtKB-SubCell"/>
</dbReference>
<feature type="transmembrane region" description="Helical" evidence="7">
    <location>
        <begin position="241"/>
        <end position="260"/>
    </location>
</feature>
<comment type="similarity">
    <text evidence="7">Belongs to the binding-protein-dependent transport system permease family.</text>
</comment>
<evidence type="ECO:0000256" key="4">
    <source>
        <dbReference type="ARBA" id="ARBA00022692"/>
    </source>
</evidence>
<reference evidence="9" key="2">
    <citation type="journal article" date="2012" name="PLoS ONE">
        <title>A Deeply Branching Thermophilic Bacterium with an Ancient Acetyl-CoA Pathway Dominates a Subsurface Ecosystem.</title>
        <authorList>
            <person name="Takami H."/>
            <person name="Noguchi H."/>
            <person name="Takaki Y."/>
            <person name="Uchiyama I."/>
            <person name="Toyoda A."/>
            <person name="Nishi S."/>
            <person name="Chee G.-J."/>
            <person name="Arai W."/>
            <person name="Nunoura T."/>
            <person name="Itoh T."/>
            <person name="Hattori M."/>
            <person name="Takai K."/>
        </authorList>
    </citation>
    <scope>NUCLEOTIDE SEQUENCE</scope>
</reference>
<comment type="subcellular location">
    <subcellularLocation>
        <location evidence="1 7">Cell membrane</location>
        <topology evidence="1 7">Multi-pass membrane protein</topology>
    </subcellularLocation>
</comment>
<keyword evidence="2 7" id="KW-0813">Transport</keyword>
<feature type="transmembrane region" description="Helical" evidence="7">
    <location>
        <begin position="211"/>
        <end position="229"/>
    </location>
</feature>
<evidence type="ECO:0000256" key="1">
    <source>
        <dbReference type="ARBA" id="ARBA00004651"/>
    </source>
</evidence>
<accession>H5SAY8</accession>
<dbReference type="Gene3D" id="1.10.3720.10">
    <property type="entry name" value="MetI-like"/>
    <property type="match status" value="1"/>
</dbReference>
<evidence type="ECO:0000256" key="6">
    <source>
        <dbReference type="ARBA" id="ARBA00023136"/>
    </source>
</evidence>
<dbReference type="InterPro" id="IPR035906">
    <property type="entry name" value="MetI-like_sf"/>
</dbReference>
<dbReference type="SUPFAM" id="SSF161098">
    <property type="entry name" value="MetI-like"/>
    <property type="match status" value="1"/>
</dbReference>
<evidence type="ECO:0000259" key="8">
    <source>
        <dbReference type="PROSITE" id="PS50928"/>
    </source>
</evidence>
<evidence type="ECO:0000313" key="9">
    <source>
        <dbReference type="EMBL" id="BAL53324.1"/>
    </source>
</evidence>
<keyword evidence="5 7" id="KW-1133">Transmembrane helix</keyword>
<dbReference type="Pfam" id="PF00528">
    <property type="entry name" value="BPD_transp_1"/>
    <property type="match status" value="1"/>
</dbReference>
<dbReference type="InterPro" id="IPR005769">
    <property type="entry name" value="PhnE/PtxC"/>
</dbReference>
<dbReference type="AlphaFoldDB" id="H5SAY8"/>
<dbReference type="PROSITE" id="PS50928">
    <property type="entry name" value="ABC_TM1"/>
    <property type="match status" value="1"/>
</dbReference>
<dbReference type="EMBL" id="AP011655">
    <property type="protein sequence ID" value="BAL53324.1"/>
    <property type="molecule type" value="Genomic_DNA"/>
</dbReference>
<gene>
    <name evidence="9" type="ORF">HGMM_F06F04C05</name>
</gene>
<protein>
    <submittedName>
        <fullName evidence="9">Phosphonate transport system permease protein</fullName>
    </submittedName>
</protein>
<keyword evidence="3" id="KW-1003">Cell membrane</keyword>
<dbReference type="PANTHER" id="PTHR30043:SF1">
    <property type="entry name" value="ABC TRANSPORT SYSTEM PERMEASE PROTEIN P69"/>
    <property type="match status" value="1"/>
</dbReference>
<feature type="transmembrane region" description="Helical" evidence="7">
    <location>
        <begin position="76"/>
        <end position="96"/>
    </location>
</feature>
<reference evidence="9" key="1">
    <citation type="journal article" date="2005" name="Environ. Microbiol.">
        <title>Genetic and functional properties of uncultivated thermophilic crenarchaeotes from a subsurface gold mine as revealed by analysis of genome fragments.</title>
        <authorList>
            <person name="Nunoura T."/>
            <person name="Hirayama H."/>
            <person name="Takami H."/>
            <person name="Oida H."/>
            <person name="Nishi S."/>
            <person name="Shimamura S."/>
            <person name="Suzuki Y."/>
            <person name="Inagaki F."/>
            <person name="Takai K."/>
            <person name="Nealson K.H."/>
            <person name="Horikoshi K."/>
        </authorList>
    </citation>
    <scope>NUCLEOTIDE SEQUENCE</scope>
</reference>
<keyword evidence="4 7" id="KW-0812">Transmembrane</keyword>
<dbReference type="GO" id="GO:0015416">
    <property type="term" value="F:ABC-type phosphonate transporter activity"/>
    <property type="evidence" value="ECO:0007669"/>
    <property type="project" value="InterPro"/>
</dbReference>
<dbReference type="CDD" id="cd06261">
    <property type="entry name" value="TM_PBP2"/>
    <property type="match status" value="1"/>
</dbReference>
<evidence type="ECO:0000256" key="3">
    <source>
        <dbReference type="ARBA" id="ARBA00022475"/>
    </source>
</evidence>
<name>H5SAY8_9BACT</name>